<feature type="region of interest" description="Disordered" evidence="1">
    <location>
        <begin position="154"/>
        <end position="191"/>
    </location>
</feature>
<accession>A0A267WNJ5</accession>
<keyword evidence="2" id="KW-0472">Membrane</keyword>
<protein>
    <submittedName>
        <fullName evidence="3">DUF3784 domain-containing protein</fullName>
    </submittedName>
</protein>
<feature type="compositionally biased region" description="Basic and acidic residues" evidence="1">
    <location>
        <begin position="181"/>
        <end position="191"/>
    </location>
</feature>
<dbReference type="RefSeq" id="WP_065439474.1">
    <property type="nucleotide sequence ID" value="NZ_AP031419.1"/>
</dbReference>
<reference evidence="8 9" key="2">
    <citation type="submission" date="2018-08" db="EMBL/GenBank/DDBJ databases">
        <title>A genome reference for cultivated species of the human gut microbiota.</title>
        <authorList>
            <person name="Zou Y."/>
            <person name="Xue W."/>
            <person name="Luo G."/>
        </authorList>
    </citation>
    <scope>NUCLEOTIDE SEQUENCE [LARGE SCALE GENOMIC DNA]</scope>
    <source>
        <strain evidence="6 9">CF01-1</strain>
        <strain evidence="5 8">OF05-12</strain>
    </source>
</reference>
<evidence type="ECO:0000256" key="1">
    <source>
        <dbReference type="SAM" id="MobiDB-lite"/>
    </source>
</evidence>
<evidence type="ECO:0000256" key="2">
    <source>
        <dbReference type="SAM" id="Phobius"/>
    </source>
</evidence>
<keyword evidence="2" id="KW-0812">Transmembrane</keyword>
<dbReference type="Proteomes" id="UP001212008">
    <property type="component" value="Unassembled WGS sequence"/>
</dbReference>
<comment type="caution">
    <text evidence="4">The sequence shown here is derived from an EMBL/GenBank/DDBJ whole genome shotgun (WGS) entry which is preliminary data.</text>
</comment>
<dbReference type="Proteomes" id="UP000216789">
    <property type="component" value="Unassembled WGS sequence"/>
</dbReference>
<gene>
    <name evidence="4" type="ORF">BPS1E_0066</name>
    <name evidence="6" type="ORF">DXA22_02635</name>
    <name evidence="5" type="ORF">DXA79_02165</name>
    <name evidence="3" type="ORF">PMN70_02855</name>
</gene>
<feature type="compositionally biased region" description="Basic and acidic residues" evidence="1">
    <location>
        <begin position="69"/>
        <end position="81"/>
    </location>
</feature>
<evidence type="ECO:0000313" key="3">
    <source>
        <dbReference type="EMBL" id="MDB6491146.1"/>
    </source>
</evidence>
<reference evidence="3 10" key="3">
    <citation type="submission" date="2023-01" db="EMBL/GenBank/DDBJ databases">
        <title>Human gut microbiome strain richness.</title>
        <authorList>
            <person name="Chen-Liaw A."/>
        </authorList>
    </citation>
    <scope>NUCLEOTIDE SEQUENCE [LARGE SCALE GENOMIC DNA]</scope>
    <source>
        <strain evidence="3 10">RTP21311st1_C8_RTP21311_201001</strain>
    </source>
</reference>
<feature type="transmembrane region" description="Helical" evidence="2">
    <location>
        <begin position="125"/>
        <end position="147"/>
    </location>
</feature>
<dbReference type="EMBL" id="MNLB01000001">
    <property type="protein sequence ID" value="PAC74201.1"/>
    <property type="molecule type" value="Genomic_DNA"/>
</dbReference>
<sequence>MSDDKTQEMPVMADAGDMPTETLHTVDAQSTYDQSQRSGRATQDDKPRVESAPAQGVPTYTASVAGANDGRKNRQTGDDIIRPSGRSGSTIALGVFTCFMGVVTLLCGIHVPMNLWWWASDPKQFFVFLLGGIGVLLIAVAVIWAIVSAVRSNRSKNGGDADSDDPFDAPHSSDATAFSTDSDKSPVSERS</sequence>
<proteinExistence type="predicted"/>
<feature type="transmembrane region" description="Helical" evidence="2">
    <location>
        <begin position="91"/>
        <end position="113"/>
    </location>
</feature>
<reference evidence="4 7" key="1">
    <citation type="journal article" date="2017" name="ISME J.">
        <title>Unveiling bifidobacterial biogeography across the mammalian branch of the tree of life.</title>
        <authorList>
            <person name="Milani C."/>
            <person name="Mangifesta M."/>
            <person name="Mancabelli L."/>
            <person name="Lugli G.A."/>
            <person name="James K."/>
            <person name="Duranti S."/>
            <person name="Turroni F."/>
            <person name="Ferrario C."/>
            <person name="Ossiprandi M.C."/>
            <person name="van Sinderen D."/>
            <person name="Ventura M."/>
        </authorList>
    </citation>
    <scope>NUCLEOTIDE SEQUENCE [LARGE SCALE GENOMIC DNA]</scope>
    <source>
        <strain evidence="4 7">1E</strain>
    </source>
</reference>
<dbReference type="Proteomes" id="UP000284163">
    <property type="component" value="Unassembled WGS sequence"/>
</dbReference>
<dbReference type="Proteomes" id="UP000261031">
    <property type="component" value="Unassembled WGS sequence"/>
</dbReference>
<keyword evidence="2" id="KW-1133">Transmembrane helix</keyword>
<evidence type="ECO:0000313" key="5">
    <source>
        <dbReference type="EMBL" id="RGP04699.1"/>
    </source>
</evidence>
<organism evidence="4 7">
    <name type="scientific">Bifidobacterium pseudocatenulatum</name>
    <dbReference type="NCBI Taxonomy" id="28026"/>
    <lineage>
        <taxon>Bacteria</taxon>
        <taxon>Bacillati</taxon>
        <taxon>Actinomycetota</taxon>
        <taxon>Actinomycetes</taxon>
        <taxon>Bifidobacteriales</taxon>
        <taxon>Bifidobacteriaceae</taxon>
        <taxon>Bifidobacterium</taxon>
    </lineage>
</organism>
<evidence type="ECO:0000313" key="6">
    <source>
        <dbReference type="EMBL" id="RGY77708.1"/>
    </source>
</evidence>
<evidence type="ECO:0000313" key="9">
    <source>
        <dbReference type="Proteomes" id="UP000284163"/>
    </source>
</evidence>
<evidence type="ECO:0000313" key="7">
    <source>
        <dbReference type="Proteomes" id="UP000216789"/>
    </source>
</evidence>
<dbReference type="EMBL" id="QSWD01000001">
    <property type="protein sequence ID" value="RGP04699.1"/>
    <property type="molecule type" value="Genomic_DNA"/>
</dbReference>
<dbReference type="EMBL" id="QSDK01000002">
    <property type="protein sequence ID" value="RGY77708.1"/>
    <property type="molecule type" value="Genomic_DNA"/>
</dbReference>
<dbReference type="EMBL" id="JAQKRA010000001">
    <property type="protein sequence ID" value="MDB6491146.1"/>
    <property type="molecule type" value="Genomic_DNA"/>
</dbReference>
<evidence type="ECO:0000313" key="8">
    <source>
        <dbReference type="Proteomes" id="UP000261031"/>
    </source>
</evidence>
<dbReference type="AlphaFoldDB" id="A0A267WNJ5"/>
<evidence type="ECO:0000313" key="10">
    <source>
        <dbReference type="Proteomes" id="UP001212008"/>
    </source>
</evidence>
<feature type="region of interest" description="Disordered" evidence="1">
    <location>
        <begin position="1"/>
        <end position="84"/>
    </location>
</feature>
<feature type="compositionally biased region" description="Polar residues" evidence="1">
    <location>
        <begin position="27"/>
        <end position="41"/>
    </location>
</feature>
<evidence type="ECO:0000313" key="4">
    <source>
        <dbReference type="EMBL" id="PAC74201.1"/>
    </source>
</evidence>
<name>A0A267WNJ5_BIFPS</name>